<dbReference type="RefSeq" id="WP_189771136.1">
    <property type="nucleotide sequence ID" value="NZ_BNCK01000005.1"/>
</dbReference>
<comment type="caution">
    <text evidence="2">The sequence shown here is derived from an EMBL/GenBank/DDBJ whole genome shotgun (WGS) entry which is preliminary data.</text>
</comment>
<keyword evidence="1" id="KW-0812">Transmembrane</keyword>
<sequence length="251" mass="28129">MNIEKEIKLLRVLTASCMGICLLFGLTGFKADNSAKFDTLDVERINIVEPDGTVKMIITNVARFPTGKQQVNGRILNESRKKRSGMLYFNEEGIEAGGFIYDGSKNEKGHSAGMSLTFDQYNGDQVLQLLTTDSQRGDQRYIRSGIMFNDRAEHETQDTVKKVMQELSQITDKQKRIDKIKYYEDKGLIGGAPRVLLGKTSSKNNGLFLFAKDGSPRAHFYVDDNDQVKLEVLNKSGEVINSWPTVKSTAD</sequence>
<keyword evidence="1" id="KW-1133">Transmembrane helix</keyword>
<keyword evidence="3" id="KW-1185">Reference proteome</keyword>
<evidence type="ECO:0000256" key="1">
    <source>
        <dbReference type="SAM" id="Phobius"/>
    </source>
</evidence>
<proteinExistence type="predicted"/>
<name>A0A919ELU3_9GAMM</name>
<reference evidence="2" key="1">
    <citation type="journal article" date="2014" name="Int. J. Syst. Evol. Microbiol.">
        <title>Complete genome sequence of Corynebacterium casei LMG S-19264T (=DSM 44701T), isolated from a smear-ripened cheese.</title>
        <authorList>
            <consortium name="US DOE Joint Genome Institute (JGI-PGF)"/>
            <person name="Walter F."/>
            <person name="Albersmeier A."/>
            <person name="Kalinowski J."/>
            <person name="Ruckert C."/>
        </authorList>
    </citation>
    <scope>NUCLEOTIDE SEQUENCE</scope>
    <source>
        <strain evidence="2">KCTC 42731</strain>
    </source>
</reference>
<gene>
    <name evidence="2" type="ORF">GCM10017161_25340</name>
</gene>
<accession>A0A919ELU3</accession>
<evidence type="ECO:0000313" key="2">
    <source>
        <dbReference type="EMBL" id="GHF95954.1"/>
    </source>
</evidence>
<dbReference type="EMBL" id="BNCK01000005">
    <property type="protein sequence ID" value="GHF95954.1"/>
    <property type="molecule type" value="Genomic_DNA"/>
</dbReference>
<feature type="transmembrane region" description="Helical" evidence="1">
    <location>
        <begin position="12"/>
        <end position="29"/>
    </location>
</feature>
<keyword evidence="1" id="KW-0472">Membrane</keyword>
<reference evidence="2" key="2">
    <citation type="submission" date="2020-09" db="EMBL/GenBank/DDBJ databases">
        <authorList>
            <person name="Sun Q."/>
            <person name="Kim S."/>
        </authorList>
    </citation>
    <scope>NUCLEOTIDE SEQUENCE</scope>
    <source>
        <strain evidence="2">KCTC 42731</strain>
    </source>
</reference>
<evidence type="ECO:0000313" key="3">
    <source>
        <dbReference type="Proteomes" id="UP000623842"/>
    </source>
</evidence>
<dbReference type="Proteomes" id="UP000623842">
    <property type="component" value="Unassembled WGS sequence"/>
</dbReference>
<organism evidence="2 3">
    <name type="scientific">Thalassotalea marina</name>
    <dbReference type="NCBI Taxonomy" id="1673741"/>
    <lineage>
        <taxon>Bacteria</taxon>
        <taxon>Pseudomonadati</taxon>
        <taxon>Pseudomonadota</taxon>
        <taxon>Gammaproteobacteria</taxon>
        <taxon>Alteromonadales</taxon>
        <taxon>Colwelliaceae</taxon>
        <taxon>Thalassotalea</taxon>
    </lineage>
</organism>
<dbReference type="AlphaFoldDB" id="A0A919ELU3"/>
<protein>
    <submittedName>
        <fullName evidence="2">Uncharacterized protein</fullName>
    </submittedName>
</protein>